<feature type="transmembrane region" description="Helical" evidence="6">
    <location>
        <begin position="252"/>
        <end position="273"/>
    </location>
</feature>
<keyword evidence="4 6" id="KW-1133">Transmembrane helix</keyword>
<accession>A0A316FFF3</accession>
<feature type="transmembrane region" description="Helical" evidence="6">
    <location>
        <begin position="628"/>
        <end position="648"/>
    </location>
</feature>
<evidence type="ECO:0000259" key="7">
    <source>
        <dbReference type="Pfam" id="PF02687"/>
    </source>
</evidence>
<protein>
    <submittedName>
        <fullName evidence="8">FtsX-like permease family protein</fullName>
    </submittedName>
</protein>
<feature type="transmembrane region" description="Helical" evidence="6">
    <location>
        <begin position="293"/>
        <end position="314"/>
    </location>
</feature>
<dbReference type="GO" id="GO:0005886">
    <property type="term" value="C:plasma membrane"/>
    <property type="evidence" value="ECO:0007669"/>
    <property type="project" value="UniProtKB-SubCell"/>
</dbReference>
<feature type="transmembrane region" description="Helical" evidence="6">
    <location>
        <begin position="675"/>
        <end position="701"/>
    </location>
</feature>
<comment type="subcellular location">
    <subcellularLocation>
        <location evidence="1">Cell membrane</location>
        <topology evidence="1">Multi-pass membrane protein</topology>
    </subcellularLocation>
</comment>
<dbReference type="AlphaFoldDB" id="A0A316FFF3"/>
<evidence type="ECO:0000256" key="3">
    <source>
        <dbReference type="ARBA" id="ARBA00022692"/>
    </source>
</evidence>
<gene>
    <name evidence="8" type="ORF">BC793_107248</name>
</gene>
<dbReference type="RefSeq" id="WP_109593733.1">
    <property type="nucleotide sequence ID" value="NZ_BONA01000043.1"/>
</dbReference>
<keyword evidence="2" id="KW-1003">Cell membrane</keyword>
<keyword evidence="9" id="KW-1185">Reference proteome</keyword>
<feature type="transmembrane region" description="Helical" evidence="6">
    <location>
        <begin position="416"/>
        <end position="437"/>
    </location>
</feature>
<evidence type="ECO:0000256" key="4">
    <source>
        <dbReference type="ARBA" id="ARBA00022989"/>
    </source>
</evidence>
<evidence type="ECO:0000256" key="2">
    <source>
        <dbReference type="ARBA" id="ARBA00022475"/>
    </source>
</evidence>
<feature type="transmembrane region" description="Helical" evidence="6">
    <location>
        <begin position="713"/>
        <end position="739"/>
    </location>
</feature>
<dbReference type="Proteomes" id="UP000245697">
    <property type="component" value="Unassembled WGS sequence"/>
</dbReference>
<evidence type="ECO:0000256" key="5">
    <source>
        <dbReference type="ARBA" id="ARBA00023136"/>
    </source>
</evidence>
<evidence type="ECO:0000256" key="1">
    <source>
        <dbReference type="ARBA" id="ARBA00004651"/>
    </source>
</evidence>
<feature type="transmembrane region" description="Helical" evidence="6">
    <location>
        <begin position="29"/>
        <end position="52"/>
    </location>
</feature>
<keyword evidence="5 6" id="KW-0472">Membrane</keyword>
<feature type="domain" description="ABC3 transporter permease C-terminal" evidence="7">
    <location>
        <begin position="633"/>
        <end position="740"/>
    </location>
</feature>
<feature type="transmembrane region" description="Helical" evidence="6">
    <location>
        <begin position="335"/>
        <end position="352"/>
    </location>
</feature>
<name>A0A316FFF3_9ACTN</name>
<dbReference type="Pfam" id="PF02687">
    <property type="entry name" value="FtsX"/>
    <property type="match status" value="2"/>
</dbReference>
<feature type="domain" description="ABC3 transporter permease C-terminal" evidence="7">
    <location>
        <begin position="204"/>
        <end position="316"/>
    </location>
</feature>
<reference evidence="8 9" key="1">
    <citation type="submission" date="2018-05" db="EMBL/GenBank/DDBJ databases">
        <title>Genomic Encyclopedia of Archaeal and Bacterial Type Strains, Phase II (KMG-II): from individual species to whole genera.</title>
        <authorList>
            <person name="Goeker M."/>
        </authorList>
    </citation>
    <scope>NUCLEOTIDE SEQUENCE [LARGE SCALE GENOMIC DNA]</scope>
    <source>
        <strain evidence="8 9">DSM 45184</strain>
    </source>
</reference>
<keyword evidence="3 6" id="KW-0812">Transmembrane</keyword>
<dbReference type="EMBL" id="QGGR01000007">
    <property type="protein sequence ID" value="PWK47638.1"/>
    <property type="molecule type" value="Genomic_DNA"/>
</dbReference>
<dbReference type="InterPro" id="IPR003838">
    <property type="entry name" value="ABC3_permease_C"/>
</dbReference>
<feature type="transmembrane region" description="Helical" evidence="6">
    <location>
        <begin position="367"/>
        <end position="388"/>
    </location>
</feature>
<organism evidence="8 9">
    <name type="scientific">Actinoplanes xinjiangensis</name>
    <dbReference type="NCBI Taxonomy" id="512350"/>
    <lineage>
        <taxon>Bacteria</taxon>
        <taxon>Bacillati</taxon>
        <taxon>Actinomycetota</taxon>
        <taxon>Actinomycetes</taxon>
        <taxon>Micromonosporales</taxon>
        <taxon>Micromonosporaceae</taxon>
        <taxon>Actinoplanes</taxon>
    </lineage>
</organism>
<dbReference type="OrthoDB" id="4871813at2"/>
<evidence type="ECO:0000313" key="9">
    <source>
        <dbReference type="Proteomes" id="UP000245697"/>
    </source>
</evidence>
<proteinExistence type="predicted"/>
<comment type="caution">
    <text evidence="8">The sequence shown here is derived from an EMBL/GenBank/DDBJ whole genome shotgun (WGS) entry which is preliminary data.</text>
</comment>
<feature type="transmembrane region" description="Helical" evidence="6">
    <location>
        <begin position="195"/>
        <end position="219"/>
    </location>
</feature>
<sequence>MTGRGRLRRWIFELGLGARMSVAGGRAGWARLTLIAAGTGVGVALLLCLAALPAALEASGDRESARTEAVDSEREVPRGDGTMLIGIATTTFHDDAIHGRMLQPEGSRPPVPPGVTALPKPGEMLVSPALRRLIEDNPVLGRRWEARIVGTIGDDGLTGPADLAFYLGTDTLTEDTGRRIEAFGHSYTEEGVSPVMLLLTAVGMVVLLTPVMVFMASAVRFGGEARDKRLAALRLVGSDAGMTRRIAAGETLAGAVLGLLVGTVLAAGAALLAHRYATGPLSFYLSDMRPVPVLAALIALGVPAVAVLVTLSAMRRVVVEPLGVVRLSTTVRRRLWWRLILPVAGIALLWPLTNGLGEGPGSGATEFQAAAGVALLLIGLALLLPWLVDAVVHRLGGGGVAWELAVRRLQLDSGTAVRAVSGIAVSVAGVIAVQGLVSAIETQVTGSGGTPAAVARQQVLPQTDLPVGTWTTALRETPGVQTVETVRIARAGRDGSEVTVRIGSCAALEGYAALPGCTDGDAFAVNVATTGVFTVEGGGQWTAPASTRDVVPTDSLLDYGPLLLLTPAAAADAFPAGEARYTLTLDGRTPNALEQLRNTAARMDPQALVYGAGNDAVASALRTIRQGLLAGTIAMLVLIGASMVVNVAEQMRERRRVLAVLVAFGTRRRTMSGSVLLQAAVPVLLGMTLAIGFGSGLAAILMAAVQAPVTVDWFGIGTTSGMAALVVLGTTAAALPTLLRLTRPGNLRSE</sequence>
<evidence type="ECO:0000256" key="6">
    <source>
        <dbReference type="SAM" id="Phobius"/>
    </source>
</evidence>
<evidence type="ECO:0000313" key="8">
    <source>
        <dbReference type="EMBL" id="PWK47638.1"/>
    </source>
</evidence>